<dbReference type="Proteomes" id="UP000005555">
    <property type="component" value="Unassembled WGS sequence"/>
</dbReference>
<dbReference type="SUPFAM" id="SSF51735">
    <property type="entry name" value="NAD(P)-binding Rossmann-fold domains"/>
    <property type="match status" value="1"/>
</dbReference>
<dbReference type="PRINTS" id="PR00080">
    <property type="entry name" value="SDRFAMILY"/>
</dbReference>
<dbReference type="EMBL" id="AAPI01000004">
    <property type="protein sequence ID" value="EAS46832.1"/>
    <property type="molecule type" value="Genomic_DNA"/>
</dbReference>
<dbReference type="FunFam" id="3.40.50.720:FF:000084">
    <property type="entry name" value="Short-chain dehydrogenase reductase"/>
    <property type="match status" value="1"/>
</dbReference>
<keyword evidence="4" id="KW-1185">Reference proteome</keyword>
<dbReference type="OrthoDB" id="9787298at2"/>
<keyword evidence="2" id="KW-0560">Oxidoreductase</keyword>
<dbReference type="PRINTS" id="PR00081">
    <property type="entry name" value="GDHRDH"/>
</dbReference>
<dbReference type="InterPro" id="IPR002347">
    <property type="entry name" value="SDR_fam"/>
</dbReference>
<protein>
    <submittedName>
        <fullName evidence="3">Putative dehydrogenase</fullName>
    </submittedName>
</protein>
<proteinExistence type="inferred from homology"/>
<accession>Q1YS63</accession>
<evidence type="ECO:0000313" key="3">
    <source>
        <dbReference type="EMBL" id="EAS46832.1"/>
    </source>
</evidence>
<dbReference type="GO" id="GO:0016491">
    <property type="term" value="F:oxidoreductase activity"/>
    <property type="evidence" value="ECO:0007669"/>
    <property type="project" value="UniProtKB-KW"/>
</dbReference>
<dbReference type="PANTHER" id="PTHR24321">
    <property type="entry name" value="DEHYDROGENASES, SHORT CHAIN"/>
    <property type="match status" value="1"/>
</dbReference>
<evidence type="ECO:0000313" key="4">
    <source>
        <dbReference type="Proteomes" id="UP000005555"/>
    </source>
</evidence>
<dbReference type="PANTHER" id="PTHR24321:SF8">
    <property type="entry name" value="ESTRADIOL 17-BETA-DEHYDROGENASE 8-RELATED"/>
    <property type="match status" value="1"/>
</dbReference>
<dbReference type="InterPro" id="IPR036291">
    <property type="entry name" value="NAD(P)-bd_dom_sf"/>
</dbReference>
<reference evidence="3 4" key="1">
    <citation type="submission" date="2006-03" db="EMBL/GenBank/DDBJ databases">
        <authorList>
            <person name="Giovannoni S.J."/>
            <person name="Cho J.-C."/>
            <person name="Ferriera S."/>
            <person name="Johnson J."/>
            <person name="Kravitz S."/>
            <person name="Halpern A."/>
            <person name="Remington K."/>
            <person name="Beeson K."/>
            <person name="Tran B."/>
            <person name="Rogers Y.-H."/>
            <person name="Friedman R."/>
            <person name="Venter J.C."/>
        </authorList>
    </citation>
    <scope>NUCLEOTIDE SEQUENCE [LARGE SCALE GENOMIC DNA]</scope>
    <source>
        <strain evidence="3 4">HTCC2207</strain>
    </source>
</reference>
<name>Q1YS63_9GAMM</name>
<dbReference type="eggNOG" id="COG1028">
    <property type="taxonomic scope" value="Bacteria"/>
</dbReference>
<dbReference type="STRING" id="314287.GB2207_04367"/>
<comment type="similarity">
    <text evidence="1">Belongs to the short-chain dehydrogenases/reductases (SDR) family.</text>
</comment>
<dbReference type="Pfam" id="PF13561">
    <property type="entry name" value="adh_short_C2"/>
    <property type="match status" value="1"/>
</dbReference>
<dbReference type="Gene3D" id="3.40.50.720">
    <property type="entry name" value="NAD(P)-binding Rossmann-like Domain"/>
    <property type="match status" value="1"/>
</dbReference>
<evidence type="ECO:0000256" key="2">
    <source>
        <dbReference type="ARBA" id="ARBA00023002"/>
    </source>
</evidence>
<evidence type="ECO:0000256" key="1">
    <source>
        <dbReference type="ARBA" id="ARBA00006484"/>
    </source>
</evidence>
<comment type="caution">
    <text evidence="3">The sequence shown here is derived from an EMBL/GenBank/DDBJ whole genome shotgun (WGS) entry which is preliminary data.</text>
</comment>
<dbReference type="AlphaFoldDB" id="Q1YS63"/>
<sequence length="259" mass="27104">MSQTKLAGKRAIVTGGATGIGYGIAKRFLAEGAAVIITDIDAEGGASAAQRLGDNCQFVHHDVSLASQWDGVFYFAEKHFSGLDIMVNVAGVTLMGTIEELDLETWDKTMAINLRSCFLGCQGAIKLMKSNSAESHGGSIINMASVSAVKAKPELVAYNASKAGVDMMTKSVALHCAVSGYGINVNSINPGVIETDMLKKVMSQVEDGDALMDSYRALHPIGRIGQPEDVAAMAVYLASDDASFVTGSAFTVDGALSLN</sequence>
<dbReference type="NCBIfam" id="NF005559">
    <property type="entry name" value="PRK07231.1"/>
    <property type="match status" value="1"/>
</dbReference>
<gene>
    <name evidence="3" type="ORF">GB2207_04367</name>
</gene>
<organism evidence="3 4">
    <name type="scientific">gamma proteobacterium HTCC2207</name>
    <dbReference type="NCBI Taxonomy" id="314287"/>
    <lineage>
        <taxon>Bacteria</taxon>
        <taxon>Pseudomonadati</taxon>
        <taxon>Pseudomonadota</taxon>
        <taxon>Gammaproteobacteria</taxon>
        <taxon>Cellvibrionales</taxon>
        <taxon>Porticoccaceae</taxon>
        <taxon>SAR92 clade</taxon>
    </lineage>
</organism>
<dbReference type="PROSITE" id="PS00061">
    <property type="entry name" value="ADH_SHORT"/>
    <property type="match status" value="1"/>
</dbReference>
<dbReference type="InterPro" id="IPR020904">
    <property type="entry name" value="Sc_DH/Rdtase_CS"/>
</dbReference>
<dbReference type="HOGENOM" id="CLU_010194_1_0_6"/>